<dbReference type="AlphaFoldDB" id="A0A1I5SBR6"/>
<gene>
    <name evidence="2" type="ORF">SAMN05444277_101690</name>
</gene>
<feature type="transmembrane region" description="Helical" evidence="1">
    <location>
        <begin position="107"/>
        <end position="125"/>
    </location>
</feature>
<feature type="transmembrane region" description="Helical" evidence="1">
    <location>
        <begin position="163"/>
        <end position="181"/>
    </location>
</feature>
<evidence type="ECO:0000313" key="2">
    <source>
        <dbReference type="EMBL" id="SFP68204.1"/>
    </source>
</evidence>
<keyword evidence="1" id="KW-0472">Membrane</keyword>
<evidence type="ECO:0000313" key="3">
    <source>
        <dbReference type="Proteomes" id="UP000199031"/>
    </source>
</evidence>
<keyword evidence="3" id="KW-1185">Reference proteome</keyword>
<reference evidence="2 3" key="1">
    <citation type="submission" date="2016-10" db="EMBL/GenBank/DDBJ databases">
        <authorList>
            <person name="de Groot N.N."/>
        </authorList>
    </citation>
    <scope>NUCLEOTIDE SEQUENCE [LARGE SCALE GENOMIC DNA]</scope>
    <source>
        <strain evidence="2 3">DSM 28286</strain>
    </source>
</reference>
<dbReference type="RefSeq" id="WP_090654480.1">
    <property type="nucleotide sequence ID" value="NZ_FOXQ01000001.1"/>
</dbReference>
<dbReference type="OrthoDB" id="676019at2"/>
<keyword evidence="1" id="KW-0812">Transmembrane</keyword>
<name>A0A1I5SBR6_9BACT</name>
<accession>A0A1I5SBR6</accession>
<dbReference type="STRING" id="1465490.SAMN05444277_101690"/>
<sequence>MLSEENILYIQQISALQPQPVQTKPAALICHHCNYVNETEFLYCTNCGYPLQNKQGSNSYKQRIEQRKTALLKAENAVLAARVVLYIIASFLSLGFFFIFAESNRKYIVVLMALLLSGLFFLLASWSRKNPFPALLTSFIMLIAFSTINIFRSLTISTITFRGITGILICLALLMVILRGLQGAYRISLIKEEL</sequence>
<proteinExistence type="predicted"/>
<protein>
    <submittedName>
        <fullName evidence="2">Uncharacterized protein</fullName>
    </submittedName>
</protein>
<keyword evidence="1" id="KW-1133">Transmembrane helix</keyword>
<organism evidence="2 3">
    <name type="scientific">Parafilimonas terrae</name>
    <dbReference type="NCBI Taxonomy" id="1465490"/>
    <lineage>
        <taxon>Bacteria</taxon>
        <taxon>Pseudomonadati</taxon>
        <taxon>Bacteroidota</taxon>
        <taxon>Chitinophagia</taxon>
        <taxon>Chitinophagales</taxon>
        <taxon>Chitinophagaceae</taxon>
        <taxon>Parafilimonas</taxon>
    </lineage>
</organism>
<dbReference type="Proteomes" id="UP000199031">
    <property type="component" value="Unassembled WGS sequence"/>
</dbReference>
<feature type="transmembrane region" description="Helical" evidence="1">
    <location>
        <begin position="132"/>
        <end position="151"/>
    </location>
</feature>
<evidence type="ECO:0000256" key="1">
    <source>
        <dbReference type="SAM" id="Phobius"/>
    </source>
</evidence>
<feature type="transmembrane region" description="Helical" evidence="1">
    <location>
        <begin position="77"/>
        <end position="101"/>
    </location>
</feature>
<dbReference type="EMBL" id="FOXQ01000001">
    <property type="protein sequence ID" value="SFP68204.1"/>
    <property type="molecule type" value="Genomic_DNA"/>
</dbReference>